<keyword evidence="2" id="KW-0808">Transferase</keyword>
<dbReference type="PANTHER" id="PTHR46098:SF1">
    <property type="entry name" value="TRNA (CYTOSINE(38)-C(5))-METHYLTRANSFERASE"/>
    <property type="match status" value="1"/>
</dbReference>
<dbReference type="Gene3D" id="3.40.1350.40">
    <property type="match status" value="2"/>
</dbReference>
<keyword evidence="1" id="KW-0489">Methyltransferase</keyword>
<evidence type="ECO:0000256" key="1">
    <source>
        <dbReference type="ARBA" id="ARBA00022603"/>
    </source>
</evidence>
<evidence type="ECO:0000256" key="2">
    <source>
        <dbReference type="ARBA" id="ARBA00022679"/>
    </source>
</evidence>
<reference evidence="4" key="1">
    <citation type="submission" date="2016-10" db="EMBL/GenBank/DDBJ databases">
        <authorList>
            <person name="de Groot N.N."/>
        </authorList>
    </citation>
    <scope>NUCLEOTIDE SEQUENCE</scope>
</reference>
<dbReference type="GO" id="GO:0008168">
    <property type="term" value="F:methyltransferase activity"/>
    <property type="evidence" value="ECO:0007669"/>
    <property type="project" value="UniProtKB-KW"/>
</dbReference>
<gene>
    <name evidence="4" type="ORF">MNB_SV-14-191</name>
</gene>
<dbReference type="InterPro" id="IPR001525">
    <property type="entry name" value="C5_MeTfrase"/>
</dbReference>
<dbReference type="Pfam" id="PF11463">
    <property type="entry name" value="R-HINP1I"/>
    <property type="match status" value="1"/>
</dbReference>
<protein>
    <recommendedName>
        <fullName evidence="5">DNA (cytosine-5-)-methyltransferase</fullName>
    </recommendedName>
</protein>
<keyword evidence="3" id="KW-0949">S-adenosyl-L-methionine</keyword>
<sequence>MENVKGLINHDKGNTLKVVLKLLADAGYRVYHKVLNSLDFGVPQMRERIYFVGVKKELVDDYFSYEFPTKYSGATQSLEECLIDSDEKLIFDESLPAYQTFLKYLDNKYNKDKYNIDELLSKEYRVLDTRQSDLRIYEGKTPTLRRGRHGILYVRDGKFRKLSGYEALLLQKFPKKYAEKVRGKISNQKLLQQTGNAMTSSVIEEIAKNLMSAIGEQSMTQKEILINRGSTTAKNGFKNETFVVEEFNNWKESELSQSWLKAMSYNLEEIESVKATKIKGSYKADVQVAINIEIKLKSLIDIQNLQVKLVSNPKGFNQIDKRWLKSYNELWDIPSNVYELLQYFTGEKKPKIDNPRDERRMFANEFSQDEQQLLLNFFNDNKTLIVNDILKGRGKLSAEWMLVILKLKDTETVKWALEPINKVLNHFGNGEVRITPRGSFKIGNITVQRKGGDNGRETANMLQFKINPAELVDKTKKGKN</sequence>
<accession>A0A1W1BR26</accession>
<dbReference type="AlphaFoldDB" id="A0A1W1BR26"/>
<proteinExistence type="predicted"/>
<organism evidence="4">
    <name type="scientific">hydrothermal vent metagenome</name>
    <dbReference type="NCBI Taxonomy" id="652676"/>
    <lineage>
        <taxon>unclassified sequences</taxon>
        <taxon>metagenomes</taxon>
        <taxon>ecological metagenomes</taxon>
    </lineage>
</organism>
<evidence type="ECO:0000256" key="3">
    <source>
        <dbReference type="ARBA" id="ARBA00022691"/>
    </source>
</evidence>
<dbReference type="InterPro" id="IPR021107">
    <property type="entry name" value="Restrct_endonuc_II_HinP1I"/>
</dbReference>
<name>A0A1W1BR26_9ZZZZ</name>
<dbReference type="InterPro" id="IPR050750">
    <property type="entry name" value="C5-MTase"/>
</dbReference>
<evidence type="ECO:0008006" key="5">
    <source>
        <dbReference type="Google" id="ProtNLM"/>
    </source>
</evidence>
<dbReference type="InterPro" id="IPR029063">
    <property type="entry name" value="SAM-dependent_MTases_sf"/>
</dbReference>
<dbReference type="EMBL" id="FPHN01000058">
    <property type="protein sequence ID" value="SFV55912.1"/>
    <property type="molecule type" value="Genomic_DNA"/>
</dbReference>
<dbReference type="GO" id="GO:0032259">
    <property type="term" value="P:methylation"/>
    <property type="evidence" value="ECO:0007669"/>
    <property type="project" value="UniProtKB-KW"/>
</dbReference>
<evidence type="ECO:0000313" key="4">
    <source>
        <dbReference type="EMBL" id="SFV55912.1"/>
    </source>
</evidence>
<dbReference type="CDD" id="cd22331">
    <property type="entry name" value="HinP1I-like"/>
    <property type="match status" value="1"/>
</dbReference>
<dbReference type="PROSITE" id="PS51679">
    <property type="entry name" value="SAM_MT_C5"/>
    <property type="match status" value="1"/>
</dbReference>
<dbReference type="Pfam" id="PF00145">
    <property type="entry name" value="DNA_methylase"/>
    <property type="match status" value="1"/>
</dbReference>
<dbReference type="Gene3D" id="3.40.50.150">
    <property type="entry name" value="Vaccinia Virus protein VP39"/>
    <property type="match status" value="1"/>
</dbReference>
<dbReference type="NCBIfam" id="TIGR00675">
    <property type="entry name" value="dcm"/>
    <property type="match status" value="1"/>
</dbReference>
<dbReference type="PANTHER" id="PTHR46098">
    <property type="entry name" value="TRNA (CYTOSINE(38)-C(5))-METHYLTRANSFERASE"/>
    <property type="match status" value="1"/>
</dbReference>
<dbReference type="SUPFAM" id="SSF53335">
    <property type="entry name" value="S-adenosyl-L-methionine-dependent methyltransferases"/>
    <property type="match status" value="1"/>
</dbReference>